<dbReference type="InterPro" id="IPR001764">
    <property type="entry name" value="Glyco_hydro_3_N"/>
</dbReference>
<evidence type="ECO:0000256" key="3">
    <source>
        <dbReference type="ARBA" id="ARBA00022801"/>
    </source>
</evidence>
<evidence type="ECO:0000256" key="2">
    <source>
        <dbReference type="ARBA" id="ARBA00022729"/>
    </source>
</evidence>
<dbReference type="Pfam" id="PF07691">
    <property type="entry name" value="PA14"/>
    <property type="match status" value="1"/>
</dbReference>
<evidence type="ECO:0000256" key="1">
    <source>
        <dbReference type="ARBA" id="ARBA00005336"/>
    </source>
</evidence>
<feature type="domain" description="PA14" evidence="5">
    <location>
        <begin position="462"/>
        <end position="614"/>
    </location>
</feature>
<keyword evidence="7" id="KW-1185">Reference proteome</keyword>
<dbReference type="InterPro" id="IPR026891">
    <property type="entry name" value="Fn3-like"/>
</dbReference>
<dbReference type="SUPFAM" id="SSF51445">
    <property type="entry name" value="(Trans)glycosidases"/>
    <property type="match status" value="1"/>
</dbReference>
<feature type="chain" id="PRO_5020971067" evidence="4">
    <location>
        <begin position="26"/>
        <end position="887"/>
    </location>
</feature>
<dbReference type="SUPFAM" id="SSF56988">
    <property type="entry name" value="Anthrax protective antigen"/>
    <property type="match status" value="1"/>
</dbReference>
<dbReference type="Gene3D" id="3.20.20.300">
    <property type="entry name" value="Glycoside hydrolase, family 3, N-terminal domain"/>
    <property type="match status" value="1"/>
</dbReference>
<dbReference type="SMART" id="SM00758">
    <property type="entry name" value="PA14"/>
    <property type="match status" value="1"/>
</dbReference>
<evidence type="ECO:0000259" key="5">
    <source>
        <dbReference type="PROSITE" id="PS51820"/>
    </source>
</evidence>
<proteinExistence type="inferred from homology"/>
<evidence type="ECO:0000313" key="7">
    <source>
        <dbReference type="Proteomes" id="UP000295210"/>
    </source>
</evidence>
<name>A0A4R1L6M8_9BACT</name>
<dbReference type="PANTHER" id="PTHR42721">
    <property type="entry name" value="SUGAR HYDROLASE-RELATED"/>
    <property type="match status" value="1"/>
</dbReference>
<dbReference type="EMBL" id="SMGK01000002">
    <property type="protein sequence ID" value="TCK73825.1"/>
    <property type="molecule type" value="Genomic_DNA"/>
</dbReference>
<accession>A0A4R1L6M8</accession>
<dbReference type="Gene3D" id="2.60.40.10">
    <property type="entry name" value="Immunoglobulins"/>
    <property type="match status" value="1"/>
</dbReference>
<dbReference type="InterPro" id="IPR017853">
    <property type="entry name" value="GH"/>
</dbReference>
<keyword evidence="3" id="KW-0378">Hydrolase</keyword>
<evidence type="ECO:0000256" key="4">
    <source>
        <dbReference type="SAM" id="SignalP"/>
    </source>
</evidence>
<dbReference type="Pfam" id="PF14310">
    <property type="entry name" value="Fn3-like"/>
    <property type="match status" value="1"/>
</dbReference>
<comment type="caution">
    <text evidence="6">The sequence shown here is derived from an EMBL/GenBank/DDBJ whole genome shotgun (WGS) entry which is preliminary data.</text>
</comment>
<keyword evidence="2 4" id="KW-0732">Signal</keyword>
<dbReference type="InterPro" id="IPR036881">
    <property type="entry name" value="Glyco_hydro_3_C_sf"/>
</dbReference>
<feature type="signal peptide" evidence="4">
    <location>
        <begin position="1"/>
        <end position="25"/>
    </location>
</feature>
<dbReference type="Proteomes" id="UP000295210">
    <property type="component" value="Unassembled WGS sequence"/>
</dbReference>
<sequence length="887" mass="95595">MLMIKTACTLLAASLFSFTATSCLAQNASSMPLDQQSRQSYEKRAAELVSRMTLEEKVSQMKNHAAAIPRLGIPEYDWWSEALHGVARAGYATVFPQAIGMAATWDTGLVHQEADIISTEARAKFAQAQAAGNHSIFHGLDFWSPNINIFRDPRWGRGQETYGEDPYLTGRLGIAFITGLQGNDPSMFKTIATAKHYAVHSGPESTRHKVNIDPSPHDLEDTYLPAFRAAITEGKSDSIMCAYNSVNGQPACANTMLLVDTLRRDWGFKGYVVSDCDAVDDMYSAVGHHFSPDAAHASALAVKAGTDLDCGTAYSGLIDAVHQKLISEADIDRAVTRLFAARYALGLFDKPGATAYSRIAPAQNDTEADSAVSLKAAQESIVLLRNQNHTLPLSHSIKTLAVIGPNAEDSRVLEGNYNGVPSHPVTPLAGIQKTFSAMGTKVLYEQGSPRVSELPLVVPSSAFVGGLKAEYFKTGDLTGASSAQQDSHIDFDWNQAAPLSVGDAHDFSVRWRGQFQPVAAGTQTFRVQLQQCFPCAGTTSYKIFFDGKQVAALSSPDNDLRKQKFSFTVPFANTNPVRFRMEYSHTGGTLGAGVTLKWQPSVEALRARAVDIAKQADAVIAVVGLSPDLEGEEMPVHIPGFSGGDRTDINLPAVQRQLLEAVASTGKPLIVVLTSGSAVAVDWTATHAEALLEAWYPGENGGTAIADVLSGKVNPAGRLPVTVYQSVDQLPAFEDYSMKGRTYRYFTQKPLYSFGYGLSYSTFTYQNLHLSTVSLPAGQGLHVDFDVENTSSVPGDEVAQLYLTPPSSPTNPLRKLVGFKRISIGAHQTQHVSFDVSPRSLSMVNEKGNRAVLPGSYTLFAGGAQPADASMGATQMFEITGTQMLPR</sequence>
<dbReference type="SMART" id="SM01217">
    <property type="entry name" value="Fn3_like"/>
    <property type="match status" value="1"/>
</dbReference>
<dbReference type="GO" id="GO:0009044">
    <property type="term" value="F:xylan 1,4-beta-xylosidase activity"/>
    <property type="evidence" value="ECO:0007669"/>
    <property type="project" value="InterPro"/>
</dbReference>
<dbReference type="PROSITE" id="PS51257">
    <property type="entry name" value="PROKAR_LIPOPROTEIN"/>
    <property type="match status" value="1"/>
</dbReference>
<dbReference type="GO" id="GO:0031222">
    <property type="term" value="P:arabinan catabolic process"/>
    <property type="evidence" value="ECO:0007669"/>
    <property type="project" value="TreeGrafter"/>
</dbReference>
<dbReference type="Gene3D" id="3.40.50.1700">
    <property type="entry name" value="Glycoside hydrolase family 3 C-terminal domain"/>
    <property type="match status" value="2"/>
</dbReference>
<dbReference type="InterPro" id="IPR013783">
    <property type="entry name" value="Ig-like_fold"/>
</dbReference>
<dbReference type="AlphaFoldDB" id="A0A4R1L6M8"/>
<dbReference type="PANTHER" id="PTHR42721:SF3">
    <property type="entry name" value="BETA-D-XYLOSIDASE 5-RELATED"/>
    <property type="match status" value="1"/>
</dbReference>
<dbReference type="InterPro" id="IPR037524">
    <property type="entry name" value="PA14/GLEYA"/>
</dbReference>
<dbReference type="GO" id="GO:0045493">
    <property type="term" value="P:xylan catabolic process"/>
    <property type="evidence" value="ECO:0007669"/>
    <property type="project" value="InterPro"/>
</dbReference>
<reference evidence="6 7" key="1">
    <citation type="submission" date="2019-03" db="EMBL/GenBank/DDBJ databases">
        <title>Genomic Encyclopedia of Type Strains, Phase IV (KMG-IV): sequencing the most valuable type-strain genomes for metagenomic binning, comparative biology and taxonomic classification.</title>
        <authorList>
            <person name="Goeker M."/>
        </authorList>
    </citation>
    <scope>NUCLEOTIDE SEQUENCE [LARGE SCALE GENOMIC DNA]</scope>
    <source>
        <strain evidence="6 7">DSM 103428</strain>
    </source>
</reference>
<dbReference type="InterPro" id="IPR036962">
    <property type="entry name" value="Glyco_hydro_3_N_sf"/>
</dbReference>
<dbReference type="InterPro" id="IPR002772">
    <property type="entry name" value="Glyco_hydro_3_C"/>
</dbReference>
<dbReference type="GO" id="GO:0046556">
    <property type="term" value="F:alpha-L-arabinofuranosidase activity"/>
    <property type="evidence" value="ECO:0007669"/>
    <property type="project" value="TreeGrafter"/>
</dbReference>
<protein>
    <submittedName>
        <fullName evidence="6">Beta-glucosidase</fullName>
    </submittedName>
</protein>
<dbReference type="Pfam" id="PF00933">
    <property type="entry name" value="Glyco_hydro_3"/>
    <property type="match status" value="1"/>
</dbReference>
<comment type="similarity">
    <text evidence="1">Belongs to the glycosyl hydrolase 3 family.</text>
</comment>
<dbReference type="Pfam" id="PF01915">
    <property type="entry name" value="Glyco_hydro_3_C"/>
    <property type="match status" value="1"/>
</dbReference>
<evidence type="ECO:0000313" key="6">
    <source>
        <dbReference type="EMBL" id="TCK73825.1"/>
    </source>
</evidence>
<dbReference type="PRINTS" id="PR00133">
    <property type="entry name" value="GLHYDRLASE3"/>
</dbReference>
<gene>
    <name evidence="6" type="ORF">C7378_1439</name>
</gene>
<dbReference type="PROSITE" id="PS51820">
    <property type="entry name" value="PA14"/>
    <property type="match status" value="1"/>
</dbReference>
<dbReference type="InterPro" id="IPR011658">
    <property type="entry name" value="PA14_dom"/>
</dbReference>
<dbReference type="InterPro" id="IPR044993">
    <property type="entry name" value="BXL"/>
</dbReference>
<dbReference type="SUPFAM" id="SSF52279">
    <property type="entry name" value="Beta-D-glucan exohydrolase, C-terminal domain"/>
    <property type="match status" value="1"/>
</dbReference>
<organism evidence="6 7">
    <name type="scientific">Acidipila rosea</name>
    <dbReference type="NCBI Taxonomy" id="768535"/>
    <lineage>
        <taxon>Bacteria</taxon>
        <taxon>Pseudomonadati</taxon>
        <taxon>Acidobacteriota</taxon>
        <taxon>Terriglobia</taxon>
        <taxon>Terriglobales</taxon>
        <taxon>Acidobacteriaceae</taxon>
        <taxon>Acidipila</taxon>
    </lineage>
</organism>